<keyword evidence="1" id="KW-0732">Signal</keyword>
<feature type="signal peptide" evidence="1">
    <location>
        <begin position="1"/>
        <end position="18"/>
    </location>
</feature>
<dbReference type="InterPro" id="IPR046342">
    <property type="entry name" value="CBS_dom_sf"/>
</dbReference>
<reference evidence="2" key="1">
    <citation type="journal article" date="2016" name="Gigascience">
        <title>De novo construction of an expanded transcriptome assembly for the western tarnished plant bug, Lygus hesperus.</title>
        <authorList>
            <person name="Tassone E.E."/>
            <person name="Geib S.M."/>
            <person name="Hall B."/>
            <person name="Fabrick J.A."/>
            <person name="Brent C.S."/>
            <person name="Hull J.J."/>
        </authorList>
    </citation>
    <scope>NUCLEOTIDE SEQUENCE</scope>
</reference>
<evidence type="ECO:0008006" key="3">
    <source>
        <dbReference type="Google" id="ProtNLM"/>
    </source>
</evidence>
<sequence length="118" mass="13734">MFHVAVLVLVLMLMHLNGYSVHTHVGSTTDDLYICVYTHLQWLMQEIQDLIKAENPIMDILLRTQIQDVKVPTQVQVLYAWNTVHNFIEKLQSTKYISFPVLDENDECIGLVDELEYV</sequence>
<proteinExistence type="predicted"/>
<evidence type="ECO:0000313" key="2">
    <source>
        <dbReference type="EMBL" id="JAQ17479.1"/>
    </source>
</evidence>
<dbReference type="AlphaFoldDB" id="A0A146MDH8"/>
<protein>
    <recommendedName>
        <fullName evidence="3">CBS domain-containing protein</fullName>
    </recommendedName>
</protein>
<gene>
    <name evidence="2" type="ORF">g.20551</name>
</gene>
<dbReference type="SUPFAM" id="SSF54631">
    <property type="entry name" value="CBS-domain pair"/>
    <property type="match status" value="1"/>
</dbReference>
<accession>A0A146MDH8</accession>
<dbReference type="EMBL" id="GDHC01001150">
    <property type="protein sequence ID" value="JAQ17479.1"/>
    <property type="molecule type" value="Transcribed_RNA"/>
</dbReference>
<feature type="chain" id="PRO_5007527804" description="CBS domain-containing protein" evidence="1">
    <location>
        <begin position="19"/>
        <end position="118"/>
    </location>
</feature>
<organism evidence="2">
    <name type="scientific">Lygus hesperus</name>
    <name type="common">Western plant bug</name>
    <dbReference type="NCBI Taxonomy" id="30085"/>
    <lineage>
        <taxon>Eukaryota</taxon>
        <taxon>Metazoa</taxon>
        <taxon>Ecdysozoa</taxon>
        <taxon>Arthropoda</taxon>
        <taxon>Hexapoda</taxon>
        <taxon>Insecta</taxon>
        <taxon>Pterygota</taxon>
        <taxon>Neoptera</taxon>
        <taxon>Paraneoptera</taxon>
        <taxon>Hemiptera</taxon>
        <taxon>Heteroptera</taxon>
        <taxon>Panheteroptera</taxon>
        <taxon>Cimicomorpha</taxon>
        <taxon>Miridae</taxon>
        <taxon>Mirini</taxon>
        <taxon>Lygus</taxon>
    </lineage>
</organism>
<name>A0A146MDH8_LYGHE</name>
<evidence type="ECO:0000256" key="1">
    <source>
        <dbReference type="SAM" id="SignalP"/>
    </source>
</evidence>